<evidence type="ECO:0000313" key="6">
    <source>
        <dbReference type="EMBL" id="RCX20603.1"/>
    </source>
</evidence>
<dbReference type="Gene3D" id="2.60.120.10">
    <property type="entry name" value="Jelly Rolls"/>
    <property type="match status" value="1"/>
</dbReference>
<dbReference type="SUPFAM" id="SSF46689">
    <property type="entry name" value="Homeodomain-like"/>
    <property type="match status" value="1"/>
</dbReference>
<dbReference type="InterPro" id="IPR020449">
    <property type="entry name" value="Tscrpt_reg_AraC-type_HTH"/>
</dbReference>
<dbReference type="InterPro" id="IPR050204">
    <property type="entry name" value="AraC_XylS_family_regulators"/>
</dbReference>
<name>A0A369BGC8_9BACL</name>
<dbReference type="GO" id="GO:0003700">
    <property type="term" value="F:DNA-binding transcription factor activity"/>
    <property type="evidence" value="ECO:0007669"/>
    <property type="project" value="InterPro"/>
</dbReference>
<dbReference type="Pfam" id="PF12833">
    <property type="entry name" value="HTH_18"/>
    <property type="match status" value="1"/>
</dbReference>
<dbReference type="AlphaFoldDB" id="A0A369BGC8"/>
<evidence type="ECO:0000256" key="4">
    <source>
        <dbReference type="ARBA" id="ARBA00023163"/>
    </source>
</evidence>
<organism evidence="6 7">
    <name type="scientific">Fontibacillus phaseoli</name>
    <dbReference type="NCBI Taxonomy" id="1416533"/>
    <lineage>
        <taxon>Bacteria</taxon>
        <taxon>Bacillati</taxon>
        <taxon>Bacillota</taxon>
        <taxon>Bacilli</taxon>
        <taxon>Bacillales</taxon>
        <taxon>Paenibacillaceae</taxon>
        <taxon>Fontibacillus</taxon>
    </lineage>
</organism>
<dbReference type="SUPFAM" id="SSF51215">
    <property type="entry name" value="Regulatory protein AraC"/>
    <property type="match status" value="1"/>
</dbReference>
<dbReference type="InterPro" id="IPR003313">
    <property type="entry name" value="AraC-bd"/>
</dbReference>
<gene>
    <name evidence="6" type="ORF">DFP94_103334</name>
</gene>
<dbReference type="EMBL" id="QPJW01000003">
    <property type="protein sequence ID" value="RCX20603.1"/>
    <property type="molecule type" value="Genomic_DNA"/>
</dbReference>
<sequence>MNISEEHHIAEFMLPDMDSTFKVFAAHLRTVTQDWSYPRHTHPLFEVNLVLAGRQEMLVNGQRYVQNPGDLMLLRPEDVHESRAAGSSRMTYYCLHFNVDDRVMRELLCRGSGYHYEENSPLARTIRPSLDKLIALTSGKETEKLANKMMALSAVFELFAGLGEKLAEQGRAENSGSRMTRVAAEIAARLEKCVEAPVAEGLVEGKDYRDNSRETVVAVIQGLGYSASSCNRMFHRVYGMSPRQYLSALKLKKAKLLLMEPSLSVEEVSVRIGYKDIAHFSRQFKRWTGEPPGKFRARFHI</sequence>
<protein>
    <submittedName>
        <fullName evidence="6">AraC-like protein</fullName>
    </submittedName>
</protein>
<dbReference type="InterPro" id="IPR014710">
    <property type="entry name" value="RmlC-like_jellyroll"/>
</dbReference>
<evidence type="ECO:0000256" key="1">
    <source>
        <dbReference type="ARBA" id="ARBA00023015"/>
    </source>
</evidence>
<comment type="caution">
    <text evidence="6">The sequence shown here is derived from an EMBL/GenBank/DDBJ whole genome shotgun (WGS) entry which is preliminary data.</text>
</comment>
<reference evidence="6 7" key="1">
    <citation type="submission" date="2018-07" db="EMBL/GenBank/DDBJ databases">
        <title>Genomic Encyclopedia of Type Strains, Phase III (KMG-III): the genomes of soil and plant-associated and newly described type strains.</title>
        <authorList>
            <person name="Whitman W."/>
        </authorList>
    </citation>
    <scope>NUCLEOTIDE SEQUENCE [LARGE SCALE GENOMIC DNA]</scope>
    <source>
        <strain evidence="6 7">CECT 8333</strain>
    </source>
</reference>
<keyword evidence="1" id="KW-0805">Transcription regulation</keyword>
<dbReference type="Proteomes" id="UP000253090">
    <property type="component" value="Unassembled WGS sequence"/>
</dbReference>
<evidence type="ECO:0000313" key="7">
    <source>
        <dbReference type="Proteomes" id="UP000253090"/>
    </source>
</evidence>
<keyword evidence="2" id="KW-0238">DNA-binding</keyword>
<keyword evidence="4" id="KW-0804">Transcription</keyword>
<feature type="domain" description="HTH araC/xylS-type" evidence="5">
    <location>
        <begin position="215"/>
        <end position="298"/>
    </location>
</feature>
<dbReference type="Pfam" id="PF02311">
    <property type="entry name" value="AraC_binding"/>
    <property type="match status" value="1"/>
</dbReference>
<dbReference type="PRINTS" id="PR00032">
    <property type="entry name" value="HTHARAC"/>
</dbReference>
<dbReference type="Gene3D" id="1.10.10.60">
    <property type="entry name" value="Homeodomain-like"/>
    <property type="match status" value="2"/>
</dbReference>
<dbReference type="PANTHER" id="PTHR46796">
    <property type="entry name" value="HTH-TYPE TRANSCRIPTIONAL ACTIVATOR RHAS-RELATED"/>
    <property type="match status" value="1"/>
</dbReference>
<dbReference type="InterPro" id="IPR009057">
    <property type="entry name" value="Homeodomain-like_sf"/>
</dbReference>
<keyword evidence="3" id="KW-0010">Activator</keyword>
<dbReference type="InterPro" id="IPR018060">
    <property type="entry name" value="HTH_AraC"/>
</dbReference>
<keyword evidence="7" id="KW-1185">Reference proteome</keyword>
<evidence type="ECO:0000256" key="2">
    <source>
        <dbReference type="ARBA" id="ARBA00023125"/>
    </source>
</evidence>
<evidence type="ECO:0000256" key="3">
    <source>
        <dbReference type="ARBA" id="ARBA00023159"/>
    </source>
</evidence>
<evidence type="ECO:0000259" key="5">
    <source>
        <dbReference type="PROSITE" id="PS01124"/>
    </source>
</evidence>
<dbReference type="SMART" id="SM00342">
    <property type="entry name" value="HTH_ARAC"/>
    <property type="match status" value="1"/>
</dbReference>
<proteinExistence type="predicted"/>
<dbReference type="InterPro" id="IPR018062">
    <property type="entry name" value="HTH_AraC-typ_CS"/>
</dbReference>
<accession>A0A369BGC8</accession>
<dbReference type="PROSITE" id="PS01124">
    <property type="entry name" value="HTH_ARAC_FAMILY_2"/>
    <property type="match status" value="1"/>
</dbReference>
<dbReference type="RefSeq" id="WP_181873110.1">
    <property type="nucleotide sequence ID" value="NZ_QPJW01000003.1"/>
</dbReference>
<dbReference type="GO" id="GO:0043565">
    <property type="term" value="F:sequence-specific DNA binding"/>
    <property type="evidence" value="ECO:0007669"/>
    <property type="project" value="InterPro"/>
</dbReference>
<dbReference type="PROSITE" id="PS00041">
    <property type="entry name" value="HTH_ARAC_FAMILY_1"/>
    <property type="match status" value="1"/>
</dbReference>
<dbReference type="InterPro" id="IPR037923">
    <property type="entry name" value="HTH-like"/>
</dbReference>